<keyword evidence="2" id="KW-1185">Reference proteome</keyword>
<comment type="caution">
    <text evidence="1">The sequence shown here is derived from an EMBL/GenBank/DDBJ whole genome shotgun (WGS) entry which is preliminary data.</text>
</comment>
<name>A0A919A2X4_9ACTN</name>
<evidence type="ECO:0000313" key="1">
    <source>
        <dbReference type="EMBL" id="GHE84987.1"/>
    </source>
</evidence>
<gene>
    <name evidence="1" type="ORF">GCM10018772_05170</name>
</gene>
<dbReference type="RefSeq" id="WP_190202408.1">
    <property type="nucleotide sequence ID" value="NZ_BNBI01000001.1"/>
</dbReference>
<dbReference type="EMBL" id="BNBI01000001">
    <property type="protein sequence ID" value="GHE84987.1"/>
    <property type="molecule type" value="Genomic_DNA"/>
</dbReference>
<sequence>MAKQRTDGHTPLRQLRIPDDEWVPFGEAVGDRERTRVVREFMRWYLGRDGAELPERPTPPDNEPTA</sequence>
<organism evidence="1 2">
    <name type="scientific">Streptomyces fumanus</name>
    <dbReference type="NCBI Taxonomy" id="67302"/>
    <lineage>
        <taxon>Bacteria</taxon>
        <taxon>Bacillati</taxon>
        <taxon>Actinomycetota</taxon>
        <taxon>Actinomycetes</taxon>
        <taxon>Kitasatosporales</taxon>
        <taxon>Streptomycetaceae</taxon>
        <taxon>Streptomyces</taxon>
    </lineage>
</organism>
<accession>A0A919A2X4</accession>
<dbReference type="AlphaFoldDB" id="A0A919A2X4"/>
<dbReference type="Proteomes" id="UP000630718">
    <property type="component" value="Unassembled WGS sequence"/>
</dbReference>
<protein>
    <submittedName>
        <fullName evidence="1">Uncharacterized protein</fullName>
    </submittedName>
</protein>
<evidence type="ECO:0000313" key="2">
    <source>
        <dbReference type="Proteomes" id="UP000630718"/>
    </source>
</evidence>
<proteinExistence type="predicted"/>
<reference evidence="1" key="1">
    <citation type="journal article" date="2014" name="Int. J. Syst. Evol. Microbiol.">
        <title>Complete genome sequence of Corynebacterium casei LMG S-19264T (=DSM 44701T), isolated from a smear-ripened cheese.</title>
        <authorList>
            <consortium name="US DOE Joint Genome Institute (JGI-PGF)"/>
            <person name="Walter F."/>
            <person name="Albersmeier A."/>
            <person name="Kalinowski J."/>
            <person name="Ruckert C."/>
        </authorList>
    </citation>
    <scope>NUCLEOTIDE SEQUENCE</scope>
    <source>
        <strain evidence="1">JCM 4477</strain>
    </source>
</reference>
<reference evidence="1" key="2">
    <citation type="submission" date="2020-09" db="EMBL/GenBank/DDBJ databases">
        <authorList>
            <person name="Sun Q."/>
            <person name="Ohkuma M."/>
        </authorList>
    </citation>
    <scope>NUCLEOTIDE SEQUENCE</scope>
    <source>
        <strain evidence="1">JCM 4477</strain>
    </source>
</reference>